<evidence type="ECO:0000256" key="1">
    <source>
        <dbReference type="SAM" id="Phobius"/>
    </source>
</evidence>
<proteinExistence type="predicted"/>
<keyword evidence="1" id="KW-0472">Membrane</keyword>
<dbReference type="EMBL" id="CM004482">
    <property type="protein sequence ID" value="OCT62892.1"/>
    <property type="molecule type" value="Genomic_DNA"/>
</dbReference>
<dbReference type="AlphaFoldDB" id="A0A974BY94"/>
<reference evidence="3" key="1">
    <citation type="journal article" date="2016" name="Nature">
        <title>Genome evolution in the allotetraploid frog Xenopus laevis.</title>
        <authorList>
            <person name="Session A.M."/>
            <person name="Uno Y."/>
            <person name="Kwon T."/>
            <person name="Chapman J.A."/>
            <person name="Toyoda A."/>
            <person name="Takahashi S."/>
            <person name="Fukui A."/>
            <person name="Hikosaka A."/>
            <person name="Suzuki A."/>
            <person name="Kondo M."/>
            <person name="van Heeringen S.J."/>
            <person name="Quigley I."/>
            <person name="Heinz S."/>
            <person name="Ogino H."/>
            <person name="Ochi H."/>
            <person name="Hellsten U."/>
            <person name="Lyons J.B."/>
            <person name="Simakov O."/>
            <person name="Putnam N."/>
            <person name="Stites J."/>
            <person name="Kuroki Y."/>
            <person name="Tanaka T."/>
            <person name="Michiue T."/>
            <person name="Watanabe M."/>
            <person name="Bogdanovic O."/>
            <person name="Lister R."/>
            <person name="Georgiou G."/>
            <person name="Paranjpe S.S."/>
            <person name="van Kruijsbergen I."/>
            <person name="Shu S."/>
            <person name="Carlson J."/>
            <person name="Kinoshita T."/>
            <person name="Ohta Y."/>
            <person name="Mawaribuchi S."/>
            <person name="Jenkins J."/>
            <person name="Grimwood J."/>
            <person name="Schmutz J."/>
            <person name="Mitros T."/>
            <person name="Mozaffari S.V."/>
            <person name="Suzuki Y."/>
            <person name="Haramoto Y."/>
            <person name="Yamamoto T.S."/>
            <person name="Takagi C."/>
            <person name="Heald R."/>
            <person name="Miller K."/>
            <person name="Haudenschild C."/>
            <person name="Kitzman J."/>
            <person name="Nakayama T."/>
            <person name="Izutsu Y."/>
            <person name="Robert J."/>
            <person name="Fortriede J."/>
            <person name="Burns K."/>
            <person name="Lotay V."/>
            <person name="Karimi K."/>
            <person name="Yasuoka Y."/>
            <person name="Dichmann D.S."/>
            <person name="Flajnik M.F."/>
            <person name="Houston D.W."/>
            <person name="Shendure J."/>
            <person name="DuPasquier L."/>
            <person name="Vize P.D."/>
            <person name="Zorn A.M."/>
            <person name="Ito M."/>
            <person name="Marcotte E.M."/>
            <person name="Wallingford J.B."/>
            <person name="Ito Y."/>
            <person name="Asashima M."/>
            <person name="Ueno N."/>
            <person name="Matsuda Y."/>
            <person name="Veenstra G.J."/>
            <person name="Fujiyama A."/>
            <person name="Harland R.M."/>
            <person name="Taira M."/>
            <person name="Rokhsar D.S."/>
        </authorList>
    </citation>
    <scope>NUCLEOTIDE SEQUENCE [LARGE SCALE GENOMIC DNA]</scope>
    <source>
        <strain evidence="3">J</strain>
    </source>
</reference>
<name>A0A974BY94_XENLA</name>
<evidence type="ECO:0000313" key="2">
    <source>
        <dbReference type="EMBL" id="OCT62892.1"/>
    </source>
</evidence>
<keyword evidence="1" id="KW-1133">Transmembrane helix</keyword>
<protein>
    <submittedName>
        <fullName evidence="2">Uncharacterized protein</fullName>
    </submittedName>
</protein>
<sequence length="106" mass="12119">MLYRASSYYIRCSIINPFITLTSFISWQMDPFVKMPVLARGAIVPPPRNDQLHTTRSLEQFVVAAITLGGLSSITLIIVIRSLLLHQKAQLTTETDGWLPWRCSWR</sequence>
<keyword evidence="1" id="KW-0812">Transmembrane</keyword>
<dbReference type="Proteomes" id="UP000694892">
    <property type="component" value="Chromosome 9_10L"/>
</dbReference>
<gene>
    <name evidence="2" type="ORF">XELAEV_18043983mg</name>
</gene>
<feature type="transmembrane region" description="Helical" evidence="1">
    <location>
        <begin position="12"/>
        <end position="29"/>
    </location>
</feature>
<organism evidence="2 3">
    <name type="scientific">Xenopus laevis</name>
    <name type="common">African clawed frog</name>
    <dbReference type="NCBI Taxonomy" id="8355"/>
    <lineage>
        <taxon>Eukaryota</taxon>
        <taxon>Metazoa</taxon>
        <taxon>Chordata</taxon>
        <taxon>Craniata</taxon>
        <taxon>Vertebrata</taxon>
        <taxon>Euteleostomi</taxon>
        <taxon>Amphibia</taxon>
        <taxon>Batrachia</taxon>
        <taxon>Anura</taxon>
        <taxon>Pipoidea</taxon>
        <taxon>Pipidae</taxon>
        <taxon>Xenopodinae</taxon>
        <taxon>Xenopus</taxon>
        <taxon>Xenopus</taxon>
    </lineage>
</organism>
<evidence type="ECO:0000313" key="3">
    <source>
        <dbReference type="Proteomes" id="UP000694892"/>
    </source>
</evidence>
<feature type="transmembrane region" description="Helical" evidence="1">
    <location>
        <begin position="61"/>
        <end position="80"/>
    </location>
</feature>
<accession>A0A974BY94</accession>